<protein>
    <submittedName>
        <fullName evidence="2">Uncharacterized protein</fullName>
    </submittedName>
</protein>
<sequence length="173" mass="18735">MRWQSLIFAAALLCARMAVAQGNRGPSTAAERARALAAIGDLEQHPLGDKAQEERSWLLRWLTEVPDVHVLTCIVVPGMSKGNNRTGSLILFQMMAGGARYAIEHKDEPDNPVAQFQAGVRSGLRAYEMVVAANPSNRQAGMEEVLQLSKAGELDAWVAQRVATVCMSAPKGH</sequence>
<dbReference type="AlphaFoldDB" id="A0A1H5X177"/>
<reference evidence="2 3" key="1">
    <citation type="submission" date="2016-10" db="EMBL/GenBank/DDBJ databases">
        <authorList>
            <person name="de Groot N.N."/>
        </authorList>
    </citation>
    <scope>NUCLEOTIDE SEQUENCE [LARGE SCALE GENOMIC DNA]</scope>
    <source>
        <strain evidence="2 3">DSM 22489</strain>
    </source>
</reference>
<gene>
    <name evidence="2" type="ORF">SAMN05421819_1831</name>
</gene>
<dbReference type="OrthoDB" id="6058885at2"/>
<accession>A0A1H5X177</accession>
<evidence type="ECO:0000313" key="2">
    <source>
        <dbReference type="EMBL" id="SEG05478.1"/>
    </source>
</evidence>
<dbReference type="Proteomes" id="UP000236728">
    <property type="component" value="Unassembled WGS sequence"/>
</dbReference>
<proteinExistence type="predicted"/>
<feature type="signal peptide" evidence="1">
    <location>
        <begin position="1"/>
        <end position="20"/>
    </location>
</feature>
<keyword evidence="1" id="KW-0732">Signal</keyword>
<organism evidence="2 3">
    <name type="scientific">Bryocella elongata</name>
    <dbReference type="NCBI Taxonomy" id="863522"/>
    <lineage>
        <taxon>Bacteria</taxon>
        <taxon>Pseudomonadati</taxon>
        <taxon>Acidobacteriota</taxon>
        <taxon>Terriglobia</taxon>
        <taxon>Terriglobales</taxon>
        <taxon>Acidobacteriaceae</taxon>
        <taxon>Bryocella</taxon>
    </lineage>
</organism>
<dbReference type="EMBL" id="FNVA01000002">
    <property type="protein sequence ID" value="SEG05478.1"/>
    <property type="molecule type" value="Genomic_DNA"/>
</dbReference>
<evidence type="ECO:0000256" key="1">
    <source>
        <dbReference type="SAM" id="SignalP"/>
    </source>
</evidence>
<dbReference type="RefSeq" id="WP_103932704.1">
    <property type="nucleotide sequence ID" value="NZ_FNVA01000002.1"/>
</dbReference>
<evidence type="ECO:0000313" key="3">
    <source>
        <dbReference type="Proteomes" id="UP000236728"/>
    </source>
</evidence>
<keyword evidence="3" id="KW-1185">Reference proteome</keyword>
<name>A0A1H5X177_9BACT</name>
<feature type="chain" id="PRO_5009288946" evidence="1">
    <location>
        <begin position="21"/>
        <end position="173"/>
    </location>
</feature>